<gene>
    <name evidence="1" type="ORF">DWB85_13965</name>
</gene>
<reference evidence="1 2" key="1">
    <citation type="submission" date="2018-07" db="EMBL/GenBank/DDBJ databases">
        <title>Halioglobus sp. genome submission.</title>
        <authorList>
            <person name="Ye M.-Q."/>
            <person name="Du Z.-J."/>
        </authorList>
    </citation>
    <scope>NUCLEOTIDE SEQUENCE [LARGE SCALE GENOMIC DNA]</scope>
    <source>
        <strain evidence="1 2">U0301</strain>
    </source>
</reference>
<name>A0A3L7DZC7_9GAMM</name>
<dbReference type="EMBL" id="QRAN01000015">
    <property type="protein sequence ID" value="RLQ21182.1"/>
    <property type="molecule type" value="Genomic_DNA"/>
</dbReference>
<dbReference type="OrthoDB" id="9790023at2"/>
<dbReference type="Gene3D" id="3.40.50.10320">
    <property type="entry name" value="LmbE-like"/>
    <property type="match status" value="1"/>
</dbReference>
<proteinExistence type="predicted"/>
<dbReference type="InterPro" id="IPR024078">
    <property type="entry name" value="LmbE-like_dom_sf"/>
</dbReference>
<accession>A0A3L7DZC7</accession>
<dbReference type="Proteomes" id="UP000265509">
    <property type="component" value="Unassembled WGS sequence"/>
</dbReference>
<dbReference type="Pfam" id="PF02585">
    <property type="entry name" value="PIG-L"/>
    <property type="match status" value="1"/>
</dbReference>
<dbReference type="SUPFAM" id="SSF102588">
    <property type="entry name" value="LmbE-like"/>
    <property type="match status" value="1"/>
</dbReference>
<comment type="caution">
    <text evidence="1">The sequence shown here is derived from an EMBL/GenBank/DDBJ whole genome shotgun (WGS) entry which is preliminary data.</text>
</comment>
<evidence type="ECO:0000313" key="1">
    <source>
        <dbReference type="EMBL" id="RLQ21182.1"/>
    </source>
</evidence>
<dbReference type="InterPro" id="IPR003737">
    <property type="entry name" value="GlcNAc_PI_deacetylase-related"/>
</dbReference>
<evidence type="ECO:0000313" key="2">
    <source>
        <dbReference type="Proteomes" id="UP000265509"/>
    </source>
</evidence>
<sequence>MDFLFGSKILVIAPHNDDELIGCWFLMQRLVGNAHIRIVVVTIHDDDQTLTAKRQEETRTALARIGISEIEYWGFSDGRVNGNTPQLRDHMSKEVANHDFVFAPAPNDLTPDHKAIAQVAVELVGAERLVWYRSTWWTFTARGADFVVKGKFSEKRAALSCFKTQSHIGLLRGLIMSVFEELLASGRFCAVERFKFACKNDLATAPLNSISIRHMPRLIFWR</sequence>
<keyword evidence="2" id="KW-1185">Reference proteome</keyword>
<organism evidence="1 2">
    <name type="scientific">Seongchinamella sediminis</name>
    <dbReference type="NCBI Taxonomy" id="2283635"/>
    <lineage>
        <taxon>Bacteria</taxon>
        <taxon>Pseudomonadati</taxon>
        <taxon>Pseudomonadota</taxon>
        <taxon>Gammaproteobacteria</taxon>
        <taxon>Cellvibrionales</taxon>
        <taxon>Halieaceae</taxon>
        <taxon>Seongchinamella</taxon>
    </lineage>
</organism>
<protein>
    <submittedName>
        <fullName evidence="1">PIG-L family deacetylase</fullName>
    </submittedName>
</protein>
<dbReference type="RefSeq" id="WP_117955777.1">
    <property type="nucleotide sequence ID" value="NZ_QRAN01000015.1"/>
</dbReference>
<dbReference type="AlphaFoldDB" id="A0A3L7DZC7"/>